<accession>A0A0N0MBP5</accession>
<dbReference type="Gene3D" id="3.40.190.10">
    <property type="entry name" value="Periplasmic binding protein-like II"/>
    <property type="match status" value="2"/>
</dbReference>
<evidence type="ECO:0000256" key="2">
    <source>
        <dbReference type="ARBA" id="ARBA00022764"/>
    </source>
</evidence>
<dbReference type="PANTHER" id="PTHR30006:SF2">
    <property type="entry name" value="ABC TRANSPORTER SUBSTRATE-BINDING PROTEIN"/>
    <property type="match status" value="1"/>
</dbReference>
<dbReference type="GO" id="GO:0030975">
    <property type="term" value="F:thiamine binding"/>
    <property type="evidence" value="ECO:0007669"/>
    <property type="project" value="TreeGrafter"/>
</dbReference>
<dbReference type="EMBL" id="LGSZ01000031">
    <property type="protein sequence ID" value="KPH81190.1"/>
    <property type="molecule type" value="Genomic_DNA"/>
</dbReference>
<dbReference type="PATRIC" id="fig|1526658.3.peg.5308"/>
<keyword evidence="1 3" id="KW-0732">Signal</keyword>
<evidence type="ECO:0000313" key="4">
    <source>
        <dbReference type="EMBL" id="KPH81190.1"/>
    </source>
</evidence>
<evidence type="ECO:0000313" key="5">
    <source>
        <dbReference type="Proteomes" id="UP000037822"/>
    </source>
</evidence>
<dbReference type="GO" id="GO:0015888">
    <property type="term" value="P:thiamine transport"/>
    <property type="evidence" value="ECO:0007669"/>
    <property type="project" value="TreeGrafter"/>
</dbReference>
<dbReference type="InterPro" id="IPR006311">
    <property type="entry name" value="TAT_signal"/>
</dbReference>
<dbReference type="GO" id="GO:0030976">
    <property type="term" value="F:thiamine pyrophosphate binding"/>
    <property type="evidence" value="ECO:0007669"/>
    <property type="project" value="TreeGrafter"/>
</dbReference>
<feature type="signal peptide" evidence="3">
    <location>
        <begin position="1"/>
        <end position="28"/>
    </location>
</feature>
<feature type="chain" id="PRO_5005855566" evidence="3">
    <location>
        <begin position="29"/>
        <end position="342"/>
    </location>
</feature>
<dbReference type="PANTHER" id="PTHR30006">
    <property type="entry name" value="THIAMINE-BINDING PERIPLASMIC PROTEIN-RELATED"/>
    <property type="match status" value="1"/>
</dbReference>
<dbReference type="InterPro" id="IPR006059">
    <property type="entry name" value="SBP"/>
</dbReference>
<proteinExistence type="predicted"/>
<keyword evidence="5" id="KW-1185">Reference proteome</keyword>
<organism evidence="4 5">
    <name type="scientific">Bosea vaviloviae</name>
    <dbReference type="NCBI Taxonomy" id="1526658"/>
    <lineage>
        <taxon>Bacteria</taxon>
        <taxon>Pseudomonadati</taxon>
        <taxon>Pseudomonadota</taxon>
        <taxon>Alphaproteobacteria</taxon>
        <taxon>Hyphomicrobiales</taxon>
        <taxon>Boseaceae</taxon>
        <taxon>Bosea</taxon>
    </lineage>
</organism>
<dbReference type="Pfam" id="PF13416">
    <property type="entry name" value="SBP_bac_8"/>
    <property type="match status" value="1"/>
</dbReference>
<dbReference type="PROSITE" id="PS51318">
    <property type="entry name" value="TAT"/>
    <property type="match status" value="1"/>
</dbReference>
<sequence length="342" mass="36558">MTVMTRRELMSGAAALGLAGMLPGRASAAGSLTAAIYPGTWEEAYRNVVAPALKKNFGVDVAFDALFAVDQVAKVRAARGVPPFDCFVLDPGPAAAAMQAGLFEPIDIKKLTNADKVPKGLITSHAVTCNAQVVGIAYNPKKFPNPPKTWADLFKSPYVERLGLTGFQTTFGTVSLIEIAKAFGGSEANMDPVFKVLKEAVPKVAAIATPAALPGLFQQGQVDIMYGNTNTVAILKGRGVDIAYIAPESGSITFQTTLHIVKGAENVDAAYKYIDTAISPDIQNALQKAPFNMVPINTETQLDSSLGITSLDELSKMVTHDWTKINPQRAAWIERFNKEITK</sequence>
<name>A0A0N0MBP5_9HYPH</name>
<dbReference type="RefSeq" id="WP_054208736.1">
    <property type="nucleotide sequence ID" value="NZ_LGSZ01000031.1"/>
</dbReference>
<protein>
    <submittedName>
        <fullName evidence="4">ABC transporter substrate-binding protein</fullName>
    </submittedName>
</protein>
<dbReference type="AlphaFoldDB" id="A0A0N0MBP5"/>
<evidence type="ECO:0000256" key="1">
    <source>
        <dbReference type="ARBA" id="ARBA00022729"/>
    </source>
</evidence>
<dbReference type="GO" id="GO:0030288">
    <property type="term" value="C:outer membrane-bounded periplasmic space"/>
    <property type="evidence" value="ECO:0007669"/>
    <property type="project" value="TreeGrafter"/>
</dbReference>
<dbReference type="SUPFAM" id="SSF53850">
    <property type="entry name" value="Periplasmic binding protein-like II"/>
    <property type="match status" value="1"/>
</dbReference>
<dbReference type="Proteomes" id="UP000037822">
    <property type="component" value="Unassembled WGS sequence"/>
</dbReference>
<comment type="caution">
    <text evidence="4">The sequence shown here is derived from an EMBL/GenBank/DDBJ whole genome shotgun (WGS) entry which is preliminary data.</text>
</comment>
<gene>
    <name evidence="4" type="ORF">AE618_09100</name>
</gene>
<evidence type="ECO:0000256" key="3">
    <source>
        <dbReference type="SAM" id="SignalP"/>
    </source>
</evidence>
<keyword evidence="2" id="KW-0574">Periplasm</keyword>
<reference evidence="4 5" key="1">
    <citation type="submission" date="2015-07" db="EMBL/GenBank/DDBJ databases">
        <title>Whole genome sequencing of Bosea vaviloviae isolated from cave pool.</title>
        <authorList>
            <person name="Tan N.E.H."/>
            <person name="Lee Y.P."/>
            <person name="Gan H.M."/>
            <person name="Barton H."/>
            <person name="Savka M.A."/>
        </authorList>
    </citation>
    <scope>NUCLEOTIDE SEQUENCE [LARGE SCALE GENOMIC DNA]</scope>
    <source>
        <strain evidence="4 5">SD260</strain>
    </source>
</reference>
<dbReference type="OrthoDB" id="6529964at2"/>